<feature type="transmembrane region" description="Helical" evidence="8">
    <location>
        <begin position="261"/>
        <end position="279"/>
    </location>
</feature>
<evidence type="ECO:0000256" key="5">
    <source>
        <dbReference type="ARBA" id="ARBA00022989"/>
    </source>
</evidence>
<evidence type="ECO:0000256" key="1">
    <source>
        <dbReference type="ARBA" id="ARBA00004651"/>
    </source>
</evidence>
<dbReference type="EMBL" id="JBHTIS010001007">
    <property type="protein sequence ID" value="MFD1047291.1"/>
    <property type="molecule type" value="Genomic_DNA"/>
</dbReference>
<sequence>MRVLTWFAVALVAAWHLRITYRIDLDVYRLGVQSWLDGGDLYGTLPKTRVDLSLPFIYPPISAILMVPLTVIPFGLANALLICITIGLVALTMKITLDSLKLSSKWMVLAPAALFLEPVRSTLDYGQINVILMAMVAADCLVKSPRWPRGALVGLAAAIKLTPAAFVLFFLLRKDYRATVTSIVSGVAFTVLGFVITWGTSIKFWTDAVFHTSDKVGVDYLANQSIQGVLLRLHQGTGAWVALGVIVLVFTVIAMRRAETTLAFSLNALAMLLISPISWSHHWVWCVPLLLALWANGFRVLAGVGTVVFMVGAQWWFTTQPWNGWENLIGDSIFIYAFAALGVVAYKLQARDRSPLPDMLTARAVLA</sequence>
<gene>
    <name evidence="9" type="ORF">ACFQ1S_17935</name>
</gene>
<keyword evidence="3" id="KW-0808">Transferase</keyword>
<name>A0ABW3MAL4_9PSEU</name>
<reference evidence="10" key="1">
    <citation type="journal article" date="2019" name="Int. J. Syst. Evol. Microbiol.">
        <title>The Global Catalogue of Microorganisms (GCM) 10K type strain sequencing project: providing services to taxonomists for standard genome sequencing and annotation.</title>
        <authorList>
            <consortium name="The Broad Institute Genomics Platform"/>
            <consortium name="The Broad Institute Genome Sequencing Center for Infectious Disease"/>
            <person name="Wu L."/>
            <person name="Ma J."/>
        </authorList>
    </citation>
    <scope>NUCLEOTIDE SEQUENCE [LARGE SCALE GENOMIC DNA]</scope>
    <source>
        <strain evidence="10">JCM 31486</strain>
    </source>
</reference>
<dbReference type="Pfam" id="PF09594">
    <property type="entry name" value="GT87"/>
    <property type="match status" value="1"/>
</dbReference>
<evidence type="ECO:0000256" key="2">
    <source>
        <dbReference type="ARBA" id="ARBA00022475"/>
    </source>
</evidence>
<feature type="transmembrane region" description="Helical" evidence="8">
    <location>
        <begin position="328"/>
        <end position="346"/>
    </location>
</feature>
<evidence type="ECO:0000256" key="6">
    <source>
        <dbReference type="ARBA" id="ARBA00023136"/>
    </source>
</evidence>
<evidence type="ECO:0000313" key="9">
    <source>
        <dbReference type="EMBL" id="MFD1047291.1"/>
    </source>
</evidence>
<evidence type="ECO:0000256" key="8">
    <source>
        <dbReference type="SAM" id="Phobius"/>
    </source>
</evidence>
<keyword evidence="5 8" id="KW-1133">Transmembrane helix</keyword>
<comment type="similarity">
    <text evidence="7">Belongs to the glycosyltransferase 87 family.</text>
</comment>
<evidence type="ECO:0000313" key="10">
    <source>
        <dbReference type="Proteomes" id="UP001597045"/>
    </source>
</evidence>
<evidence type="ECO:0000256" key="7">
    <source>
        <dbReference type="ARBA" id="ARBA00024033"/>
    </source>
</evidence>
<organism evidence="9 10">
    <name type="scientific">Kibdelosporangium lantanae</name>
    <dbReference type="NCBI Taxonomy" id="1497396"/>
    <lineage>
        <taxon>Bacteria</taxon>
        <taxon>Bacillati</taxon>
        <taxon>Actinomycetota</taxon>
        <taxon>Actinomycetes</taxon>
        <taxon>Pseudonocardiales</taxon>
        <taxon>Pseudonocardiaceae</taxon>
        <taxon>Kibdelosporangium</taxon>
    </lineage>
</organism>
<proteinExistence type="inferred from homology"/>
<protein>
    <submittedName>
        <fullName evidence="9">Glycosyltransferase 87 family protein</fullName>
    </submittedName>
</protein>
<feature type="transmembrane region" description="Helical" evidence="8">
    <location>
        <begin position="291"/>
        <end position="316"/>
    </location>
</feature>
<feature type="transmembrane region" description="Helical" evidence="8">
    <location>
        <begin position="178"/>
        <end position="198"/>
    </location>
</feature>
<comment type="caution">
    <text evidence="9">The sequence shown here is derived from an EMBL/GenBank/DDBJ whole genome shotgun (WGS) entry which is preliminary data.</text>
</comment>
<keyword evidence="6 8" id="KW-0472">Membrane</keyword>
<feature type="transmembrane region" description="Helical" evidence="8">
    <location>
        <begin position="61"/>
        <end position="90"/>
    </location>
</feature>
<feature type="transmembrane region" description="Helical" evidence="8">
    <location>
        <begin position="151"/>
        <end position="172"/>
    </location>
</feature>
<dbReference type="Proteomes" id="UP001597045">
    <property type="component" value="Unassembled WGS sequence"/>
</dbReference>
<accession>A0ABW3MAL4</accession>
<keyword evidence="4 8" id="KW-0812">Transmembrane</keyword>
<keyword evidence="10" id="KW-1185">Reference proteome</keyword>
<dbReference type="InterPro" id="IPR018584">
    <property type="entry name" value="GT87"/>
</dbReference>
<comment type="subcellular location">
    <subcellularLocation>
        <location evidence="1">Cell membrane</location>
        <topology evidence="1">Multi-pass membrane protein</topology>
    </subcellularLocation>
</comment>
<keyword evidence="2" id="KW-1003">Cell membrane</keyword>
<feature type="transmembrane region" description="Helical" evidence="8">
    <location>
        <begin position="237"/>
        <end position="255"/>
    </location>
</feature>
<evidence type="ECO:0000256" key="3">
    <source>
        <dbReference type="ARBA" id="ARBA00022679"/>
    </source>
</evidence>
<evidence type="ECO:0000256" key="4">
    <source>
        <dbReference type="ARBA" id="ARBA00022692"/>
    </source>
</evidence>